<evidence type="ECO:0000256" key="3">
    <source>
        <dbReference type="HAMAP-Rule" id="MF_00170"/>
    </source>
</evidence>
<dbReference type="EMBL" id="CP042817">
    <property type="protein sequence ID" value="QEJ97033.1"/>
    <property type="molecule type" value="Genomic_DNA"/>
</dbReference>
<comment type="similarity">
    <text evidence="3">Belongs to the ribose 5-phosphate isomerase family.</text>
</comment>
<dbReference type="GeneID" id="57754546"/>
<dbReference type="InterPro" id="IPR020672">
    <property type="entry name" value="Ribose5P_isomerase_typA_subgr"/>
</dbReference>
<dbReference type="CDD" id="cd01398">
    <property type="entry name" value="RPI_A"/>
    <property type="match status" value="1"/>
</dbReference>
<dbReference type="GO" id="GO:0004751">
    <property type="term" value="F:ribose-5-phosphate isomerase activity"/>
    <property type="evidence" value="ECO:0007669"/>
    <property type="project" value="UniProtKB-UniRule"/>
</dbReference>
<dbReference type="Proteomes" id="UP000323594">
    <property type="component" value="Chromosome"/>
</dbReference>
<dbReference type="SUPFAM" id="SSF75445">
    <property type="entry name" value="D-ribose-5-phosphate isomerase (RpiA), lid domain"/>
    <property type="match status" value="1"/>
</dbReference>
<evidence type="ECO:0000313" key="4">
    <source>
        <dbReference type="EMBL" id="CEM63307.1"/>
    </source>
</evidence>
<reference evidence="6" key="1">
    <citation type="submission" date="2015-01" db="EMBL/GenBank/DDBJ databases">
        <authorList>
            <person name="Manzoor Shahid"/>
            <person name="Zubair Saima"/>
        </authorList>
    </citation>
    <scope>NUCLEOTIDE SEQUENCE [LARGE SCALE GENOMIC DNA]</scope>
    <source>
        <strain evidence="6">V1</strain>
    </source>
</reference>
<feature type="binding site" evidence="3">
    <location>
        <position position="138"/>
    </location>
    <ligand>
        <name>substrate</name>
    </ligand>
</feature>
<dbReference type="NCBIfam" id="TIGR00021">
    <property type="entry name" value="rpiA"/>
    <property type="match status" value="1"/>
</dbReference>
<reference evidence="5 7" key="3">
    <citation type="submission" date="2019-08" db="EMBL/GenBank/DDBJ databases">
        <authorList>
            <person name="Kuhnert P."/>
        </authorList>
    </citation>
    <scope>NUCLEOTIDE SEQUENCE [LARGE SCALE GENOMIC DNA]</scope>
    <source>
        <strain evidence="5 7">B36.5</strain>
    </source>
</reference>
<dbReference type="Gene3D" id="3.40.50.1360">
    <property type="match status" value="1"/>
</dbReference>
<dbReference type="FunFam" id="3.40.50.1360:FF:000001">
    <property type="entry name" value="Ribose-5-phosphate isomerase A"/>
    <property type="match status" value="1"/>
</dbReference>
<dbReference type="GO" id="GO:0005829">
    <property type="term" value="C:cytosol"/>
    <property type="evidence" value="ECO:0007669"/>
    <property type="project" value="TreeGrafter"/>
</dbReference>
<dbReference type="InterPro" id="IPR037171">
    <property type="entry name" value="NagB/RpiA_transferase-like"/>
</dbReference>
<feature type="binding site" evidence="3">
    <location>
        <begin position="111"/>
        <end position="114"/>
    </location>
    <ligand>
        <name>substrate</name>
    </ligand>
</feature>
<dbReference type="Proteomes" id="UP000042527">
    <property type="component" value="Unassembled WGS sequence"/>
</dbReference>
<dbReference type="Pfam" id="PF06026">
    <property type="entry name" value="Rib_5-P_isom_A"/>
    <property type="match status" value="1"/>
</dbReference>
<gene>
    <name evidence="3 4" type="primary">rpiA</name>
    <name evidence="5" type="ORF">FUT82_02885</name>
    <name evidence="4" type="ORF">TPHV1_80060</name>
</gene>
<evidence type="ECO:0000256" key="2">
    <source>
        <dbReference type="ARBA" id="ARBA00023235"/>
    </source>
</evidence>
<accession>A0A0B7H081</accession>
<proteinExistence type="inferred from homology"/>
<organism evidence="4 6">
    <name type="scientific">Treponema phagedenis</name>
    <dbReference type="NCBI Taxonomy" id="162"/>
    <lineage>
        <taxon>Bacteria</taxon>
        <taxon>Pseudomonadati</taxon>
        <taxon>Spirochaetota</taxon>
        <taxon>Spirochaetia</taxon>
        <taxon>Spirochaetales</taxon>
        <taxon>Treponemataceae</taxon>
        <taxon>Treponema</taxon>
    </lineage>
</organism>
<dbReference type="NCBIfam" id="NF001924">
    <property type="entry name" value="PRK00702.1"/>
    <property type="match status" value="1"/>
</dbReference>
<keyword evidence="2 3" id="KW-0413">Isomerase</keyword>
<name>A0A0B7H081_TREPH</name>
<comment type="catalytic activity">
    <reaction evidence="1 3">
        <text>aldehydo-D-ribose 5-phosphate = D-ribulose 5-phosphate</text>
        <dbReference type="Rhea" id="RHEA:14657"/>
        <dbReference type="ChEBI" id="CHEBI:58121"/>
        <dbReference type="ChEBI" id="CHEBI:58273"/>
        <dbReference type="EC" id="5.3.1.6"/>
    </reaction>
</comment>
<comment type="subunit">
    <text evidence="3">Homodimer.</text>
</comment>
<dbReference type="Gene3D" id="3.30.70.260">
    <property type="match status" value="1"/>
</dbReference>
<dbReference type="HAMAP" id="MF_00170">
    <property type="entry name" value="Rib_5P_isom_A"/>
    <property type="match status" value="1"/>
</dbReference>
<dbReference type="OrthoDB" id="5870696at2"/>
<protein>
    <recommendedName>
        <fullName evidence="3">Ribose-5-phosphate isomerase A</fullName>
        <ecNumber evidence="3">5.3.1.6</ecNumber>
    </recommendedName>
    <alternativeName>
        <fullName evidence="3">Phosphoriboisomerase A</fullName>
        <shortName evidence="3">PRI</shortName>
    </alternativeName>
</protein>
<dbReference type="InterPro" id="IPR004788">
    <property type="entry name" value="Ribose5P_isomerase_type_A"/>
</dbReference>
<dbReference type="PANTHER" id="PTHR11934:SF0">
    <property type="entry name" value="RIBOSE-5-PHOSPHATE ISOMERASE"/>
    <property type="match status" value="1"/>
</dbReference>
<sequence length="243" mass="26349">MKALLTLDEQKQIVAKHAIDTLIKEGKIFSGMKIGLGTGSTAMPAVKRLAEYIQKGKLKNIAAVPSSFQTSIACEEFNIPIFSLSSGRINGELDLTIDGADEIDSKKNLIKGGGAALLREKIMAYNSKSFVIIGDESKQVKTLGTGFPLPIEIAPEARLSIMKKLESWGVSMVLRDGIRKKGPVVTDNGNFILDIKWPAQAKTNPSKFEKELNAIPGVIENGFFTENPPRVFIANAGGEVKEF</sequence>
<dbReference type="EMBL" id="CDNC01000050">
    <property type="protein sequence ID" value="CEM63307.1"/>
    <property type="molecule type" value="Genomic_DNA"/>
</dbReference>
<reference evidence="4" key="2">
    <citation type="submission" date="2015-01" db="EMBL/GenBank/DDBJ databases">
        <authorList>
            <person name="Xiang T."/>
            <person name="Song Y."/>
            <person name="Huang L."/>
            <person name="Wang B."/>
            <person name="Wu P."/>
        </authorList>
    </citation>
    <scope>NUCLEOTIDE SEQUENCE [LARGE SCALE GENOMIC DNA]</scope>
    <source>
        <strain evidence="4">V1</strain>
    </source>
</reference>
<evidence type="ECO:0000256" key="1">
    <source>
        <dbReference type="ARBA" id="ARBA00001713"/>
    </source>
</evidence>
<dbReference type="EC" id="5.3.1.6" evidence="3"/>
<dbReference type="SUPFAM" id="SSF100950">
    <property type="entry name" value="NagB/RpiA/CoA transferase-like"/>
    <property type="match status" value="1"/>
</dbReference>
<comment type="pathway">
    <text evidence="3">Carbohydrate degradation; pentose phosphate pathway; D-ribose 5-phosphate from D-ribulose 5-phosphate (non-oxidative stage): step 1/1.</text>
</comment>
<dbReference type="GO" id="GO:0006014">
    <property type="term" value="P:D-ribose metabolic process"/>
    <property type="evidence" value="ECO:0007669"/>
    <property type="project" value="TreeGrafter"/>
</dbReference>
<evidence type="ECO:0000313" key="6">
    <source>
        <dbReference type="Proteomes" id="UP000042527"/>
    </source>
</evidence>
<feature type="binding site" evidence="3">
    <location>
        <begin position="98"/>
        <end position="101"/>
    </location>
    <ligand>
        <name>substrate</name>
    </ligand>
</feature>
<dbReference type="GO" id="GO:0009052">
    <property type="term" value="P:pentose-phosphate shunt, non-oxidative branch"/>
    <property type="evidence" value="ECO:0007669"/>
    <property type="project" value="UniProtKB-UniRule"/>
</dbReference>
<comment type="function">
    <text evidence="3">Catalyzes the reversible conversion of ribose-5-phosphate to ribulose 5-phosphate.</text>
</comment>
<keyword evidence="6" id="KW-1185">Reference proteome</keyword>
<dbReference type="RefSeq" id="WP_002698489.1">
    <property type="nucleotide sequence ID" value="NZ_CDNC01000050.1"/>
</dbReference>
<evidence type="ECO:0000313" key="7">
    <source>
        <dbReference type="Proteomes" id="UP000323594"/>
    </source>
</evidence>
<dbReference type="AlphaFoldDB" id="A0A0B7H081"/>
<feature type="active site" description="Proton acceptor" evidence="3">
    <location>
        <position position="120"/>
    </location>
</feature>
<evidence type="ECO:0000313" key="5">
    <source>
        <dbReference type="EMBL" id="QEJ97033.1"/>
    </source>
</evidence>
<dbReference type="PANTHER" id="PTHR11934">
    <property type="entry name" value="RIBOSE-5-PHOSPHATE ISOMERASE"/>
    <property type="match status" value="1"/>
</dbReference>
<feature type="binding site" evidence="3">
    <location>
        <begin position="38"/>
        <end position="41"/>
    </location>
    <ligand>
        <name>substrate</name>
    </ligand>
</feature>
<dbReference type="UniPathway" id="UPA00115">
    <property type="reaction ID" value="UER00412"/>
</dbReference>